<dbReference type="Pfam" id="PF03860">
    <property type="entry name" value="Csp"/>
    <property type="match status" value="1"/>
</dbReference>
<protein>
    <submittedName>
        <fullName evidence="1">Uncharacterized protein DUF326</fullName>
    </submittedName>
</protein>
<dbReference type="InterPro" id="IPR044543">
    <property type="entry name" value="YHJQ-like"/>
</dbReference>
<keyword evidence="2" id="KW-1185">Reference proteome</keyword>
<dbReference type="InterPro" id="IPR005560">
    <property type="entry name" value="Csp_YhjQ"/>
</dbReference>
<organism evidence="1 2">
    <name type="scientific">Marinisporobacter balticus</name>
    <dbReference type="NCBI Taxonomy" id="2018667"/>
    <lineage>
        <taxon>Bacteria</taxon>
        <taxon>Bacillati</taxon>
        <taxon>Bacillota</taxon>
        <taxon>Clostridia</taxon>
        <taxon>Peptostreptococcales</taxon>
        <taxon>Thermotaleaceae</taxon>
        <taxon>Marinisporobacter</taxon>
    </lineage>
</organism>
<proteinExistence type="predicted"/>
<dbReference type="PANTHER" id="PTHR37310:SF1">
    <property type="entry name" value="CYTOPLASMIC PROTEIN"/>
    <property type="match status" value="1"/>
</dbReference>
<dbReference type="AlphaFoldDB" id="A0A4R2KVU9"/>
<dbReference type="Gene3D" id="1.20.1270.360">
    <property type="match status" value="1"/>
</dbReference>
<evidence type="ECO:0000313" key="2">
    <source>
        <dbReference type="Proteomes" id="UP000294919"/>
    </source>
</evidence>
<accession>A0A4R2KVU9</accession>
<sequence length="137" mass="15778">MTNIKFVNKIYRFREVKGKWVLLEMLIIKNMQSCIDACKECLQACEECFTLCLREADVKSRVNCIEMLRDCVDICELAIGYMSRGSKYAQDICNTCATICDACAKDCEMFQDAHCKKCAEICRRCADECRKMNMAMV</sequence>
<dbReference type="CDD" id="cd08026">
    <property type="entry name" value="DUF326"/>
    <property type="match status" value="1"/>
</dbReference>
<dbReference type="Proteomes" id="UP000294919">
    <property type="component" value="Unassembled WGS sequence"/>
</dbReference>
<evidence type="ECO:0000313" key="1">
    <source>
        <dbReference type="EMBL" id="TCO74358.1"/>
    </source>
</evidence>
<reference evidence="1 2" key="1">
    <citation type="submission" date="2019-03" db="EMBL/GenBank/DDBJ databases">
        <title>Genomic Encyclopedia of Type Strains, Phase IV (KMG-IV): sequencing the most valuable type-strain genomes for metagenomic binning, comparative biology and taxonomic classification.</title>
        <authorList>
            <person name="Goeker M."/>
        </authorList>
    </citation>
    <scope>NUCLEOTIDE SEQUENCE [LARGE SCALE GENOMIC DNA]</scope>
    <source>
        <strain evidence="1 2">DSM 102940</strain>
    </source>
</reference>
<dbReference type="PANTHER" id="PTHR37310">
    <property type="entry name" value="CYTOPLASMIC PROTEIN-RELATED"/>
    <property type="match status" value="1"/>
</dbReference>
<comment type="caution">
    <text evidence="1">The sequence shown here is derived from an EMBL/GenBank/DDBJ whole genome shotgun (WGS) entry which is preliminary data.</text>
</comment>
<dbReference type="EMBL" id="SLWV01000013">
    <property type="protein sequence ID" value="TCO74358.1"/>
    <property type="molecule type" value="Genomic_DNA"/>
</dbReference>
<gene>
    <name evidence="1" type="ORF">EV214_1131</name>
</gene>
<name>A0A4R2KVU9_9FIRM</name>